<dbReference type="EMBL" id="DXBC01000125">
    <property type="protein sequence ID" value="HIZ79729.1"/>
    <property type="molecule type" value="Genomic_DNA"/>
</dbReference>
<dbReference type="AlphaFoldDB" id="A0A9D2GHB8"/>
<reference evidence="4" key="2">
    <citation type="submission" date="2021-04" db="EMBL/GenBank/DDBJ databases">
        <authorList>
            <person name="Gilroy R."/>
        </authorList>
    </citation>
    <scope>NUCLEOTIDE SEQUENCE</scope>
    <source>
        <strain evidence="4">ChiBcec1-1093</strain>
    </source>
</reference>
<reference evidence="4" key="1">
    <citation type="journal article" date="2021" name="PeerJ">
        <title>Extensive microbial diversity within the chicken gut microbiome revealed by metagenomics and culture.</title>
        <authorList>
            <person name="Gilroy R."/>
            <person name="Ravi A."/>
            <person name="Getino M."/>
            <person name="Pursley I."/>
            <person name="Horton D.L."/>
            <person name="Alikhan N.F."/>
            <person name="Baker D."/>
            <person name="Gharbi K."/>
            <person name="Hall N."/>
            <person name="Watson M."/>
            <person name="Adriaenssens E.M."/>
            <person name="Foster-Nyarko E."/>
            <person name="Jarju S."/>
            <person name="Secka A."/>
            <person name="Antonio M."/>
            <person name="Oren A."/>
            <person name="Chaudhuri R.R."/>
            <person name="La Ragione R."/>
            <person name="Hildebrand F."/>
            <person name="Pallen M.J."/>
        </authorList>
    </citation>
    <scope>NUCLEOTIDE SEQUENCE</scope>
    <source>
        <strain evidence="4">ChiBcec1-1093</strain>
    </source>
</reference>
<feature type="region of interest" description="Disordered" evidence="1">
    <location>
        <begin position="146"/>
        <end position="201"/>
    </location>
</feature>
<protein>
    <submittedName>
        <fullName evidence="4">DUF1311 domain-containing protein</fullName>
    </submittedName>
</protein>
<dbReference type="Gene3D" id="1.20.1270.180">
    <property type="match status" value="1"/>
</dbReference>
<organism evidence="4 5">
    <name type="scientific">Candidatus Lachnoclostridium stercorigallinarum</name>
    <dbReference type="NCBI Taxonomy" id="2838634"/>
    <lineage>
        <taxon>Bacteria</taxon>
        <taxon>Bacillati</taxon>
        <taxon>Bacillota</taxon>
        <taxon>Clostridia</taxon>
        <taxon>Lachnospirales</taxon>
        <taxon>Lachnospiraceae</taxon>
    </lineage>
</organism>
<keyword evidence="2" id="KW-0812">Transmembrane</keyword>
<dbReference type="PANTHER" id="PTHR39176:SF1">
    <property type="entry name" value="PERIPLASMIC PROTEIN"/>
    <property type="match status" value="1"/>
</dbReference>
<proteinExistence type="predicted"/>
<comment type="caution">
    <text evidence="4">The sequence shown here is derived from an EMBL/GenBank/DDBJ whole genome shotgun (WGS) entry which is preliminary data.</text>
</comment>
<dbReference type="InterPro" id="IPR009739">
    <property type="entry name" value="LprI-like_N"/>
</dbReference>
<accession>A0A9D2GHB8</accession>
<feature type="region of interest" description="Disordered" evidence="1">
    <location>
        <begin position="91"/>
        <end position="132"/>
    </location>
</feature>
<feature type="compositionally biased region" description="Low complexity" evidence="1">
    <location>
        <begin position="97"/>
        <end position="106"/>
    </location>
</feature>
<feature type="transmembrane region" description="Helical" evidence="2">
    <location>
        <begin position="7"/>
        <end position="26"/>
    </location>
</feature>
<feature type="domain" description="Lysozyme inhibitor LprI-like N-terminal" evidence="3">
    <location>
        <begin position="222"/>
        <end position="311"/>
    </location>
</feature>
<gene>
    <name evidence="4" type="ORF">IAA17_08080</name>
</gene>
<dbReference type="Pfam" id="PF07007">
    <property type="entry name" value="LprI"/>
    <property type="match status" value="1"/>
</dbReference>
<evidence type="ECO:0000256" key="1">
    <source>
        <dbReference type="SAM" id="MobiDB-lite"/>
    </source>
</evidence>
<evidence type="ECO:0000313" key="4">
    <source>
        <dbReference type="EMBL" id="HIZ79729.1"/>
    </source>
</evidence>
<sequence length="320" mass="33950">MSRRNKGIVCVILGILVCGILITSYTRSLLREQERNLAAAPEGACAGEEEPVQARLYMDGMAVPETGAGTGQNQETENSDAYAPALTALQGDASQPAEASGAAGETATDEAAEADETAPVPETASAEEPAASSRVLISPAAAQAGDFSAEVRSESAAGQAESQQTESQSAEASIAADEAAGPGVSLGSSGGTDAGSEKKTAADFRRRLEEIDSQIEDQRSRNEAYTTYDMWTMAENERKLWDGELNNIYNTIKDHVPDDQVEALVKEERAWIVERDAKAAEDAGKYEGGTLESVEYSASLAASTRERAYALVETYGEYLW</sequence>
<evidence type="ECO:0000259" key="3">
    <source>
        <dbReference type="Pfam" id="PF07007"/>
    </source>
</evidence>
<feature type="compositionally biased region" description="Low complexity" evidence="1">
    <location>
        <begin position="117"/>
        <end position="132"/>
    </location>
</feature>
<dbReference type="Proteomes" id="UP000824101">
    <property type="component" value="Unassembled WGS sequence"/>
</dbReference>
<feature type="compositionally biased region" description="Acidic residues" evidence="1">
    <location>
        <begin position="107"/>
        <end position="116"/>
    </location>
</feature>
<feature type="compositionally biased region" description="Low complexity" evidence="1">
    <location>
        <begin position="154"/>
        <end position="180"/>
    </location>
</feature>
<dbReference type="PANTHER" id="PTHR39176">
    <property type="entry name" value="PERIPLASMIC PROTEIN-RELATED"/>
    <property type="match status" value="1"/>
</dbReference>
<keyword evidence="2" id="KW-0472">Membrane</keyword>
<evidence type="ECO:0000256" key="2">
    <source>
        <dbReference type="SAM" id="Phobius"/>
    </source>
</evidence>
<evidence type="ECO:0000313" key="5">
    <source>
        <dbReference type="Proteomes" id="UP000824101"/>
    </source>
</evidence>
<keyword evidence="2" id="KW-1133">Transmembrane helix</keyword>
<name>A0A9D2GHB8_9FIRM</name>